<dbReference type="RefSeq" id="WP_150417204.1">
    <property type="nucleotide sequence ID" value="NZ_VYQF01000016.1"/>
</dbReference>
<name>A0A5J5IAF1_9BACT</name>
<keyword evidence="4" id="KW-1185">Reference proteome</keyword>
<evidence type="ECO:0000313" key="4">
    <source>
        <dbReference type="Proteomes" id="UP000326903"/>
    </source>
</evidence>
<dbReference type="Proteomes" id="UP000326903">
    <property type="component" value="Unassembled WGS sequence"/>
</dbReference>
<comment type="caution">
    <text evidence="3">The sequence shown here is derived from an EMBL/GenBank/DDBJ whole genome shotgun (WGS) entry which is preliminary data.</text>
</comment>
<keyword evidence="1" id="KW-0732">Signal</keyword>
<feature type="signal peptide" evidence="1">
    <location>
        <begin position="1"/>
        <end position="27"/>
    </location>
</feature>
<evidence type="ECO:0000256" key="1">
    <source>
        <dbReference type="SAM" id="SignalP"/>
    </source>
</evidence>
<dbReference type="EMBL" id="VYQF01000016">
    <property type="protein sequence ID" value="KAA9034366.1"/>
    <property type="molecule type" value="Genomic_DNA"/>
</dbReference>
<feature type="chain" id="PRO_5023898868" description="Glycoside hydrolase 123-like N-terminal domain-containing protein" evidence="1">
    <location>
        <begin position="28"/>
        <end position="1027"/>
    </location>
</feature>
<dbReference type="AlphaFoldDB" id="A0A5J5IAF1"/>
<organism evidence="3 4">
    <name type="scientific">Ginsengibacter hankyongi</name>
    <dbReference type="NCBI Taxonomy" id="2607284"/>
    <lineage>
        <taxon>Bacteria</taxon>
        <taxon>Pseudomonadati</taxon>
        <taxon>Bacteroidota</taxon>
        <taxon>Chitinophagia</taxon>
        <taxon>Chitinophagales</taxon>
        <taxon>Chitinophagaceae</taxon>
        <taxon>Ginsengibacter</taxon>
    </lineage>
</organism>
<accession>A0A5J5IAF1</accession>
<proteinExistence type="predicted"/>
<dbReference type="InterPro" id="IPR045711">
    <property type="entry name" value="GH123-like_N"/>
</dbReference>
<feature type="domain" description="Glycoside hydrolase 123-like N-terminal" evidence="2">
    <location>
        <begin position="36"/>
        <end position="1022"/>
    </location>
</feature>
<protein>
    <recommendedName>
        <fullName evidence="2">Glycoside hydrolase 123-like N-terminal domain-containing protein</fullName>
    </recommendedName>
</protein>
<evidence type="ECO:0000313" key="3">
    <source>
        <dbReference type="EMBL" id="KAA9034366.1"/>
    </source>
</evidence>
<dbReference type="Pfam" id="PF19543">
    <property type="entry name" value="GH123_N"/>
    <property type="match status" value="1"/>
</dbReference>
<reference evidence="3 4" key="1">
    <citation type="submission" date="2019-09" db="EMBL/GenBank/DDBJ databases">
        <title>Draft genome sequence of Ginsengibacter sp. BR5-29.</title>
        <authorList>
            <person name="Im W.-T."/>
        </authorList>
    </citation>
    <scope>NUCLEOTIDE SEQUENCE [LARGE SCALE GENOMIC DNA]</scope>
    <source>
        <strain evidence="3 4">BR5-29</strain>
    </source>
</reference>
<evidence type="ECO:0000259" key="2">
    <source>
        <dbReference type="Pfam" id="PF19543"/>
    </source>
</evidence>
<sequence length="1027" mass="116774">MCNKKNLRAAGLFILVFFLLGKRAVFAQEICYGTGKWDNKEYGNHRAVIEVPVDSDAVWVHVPWRREDNPEKKSVILVDASTGKTVENIYRVNVNTESGDFIFQPATGKGDYYLYFMPYRTSGSWYFPNTIYPGYVDHCDVTWEKKNNVLTLPDTGRLPKARVVRFESINTFNSFDPMEIVATKKTVRSFLDQNSNKEFLIFPEDRKHPIRMDTHIPERWAVENESQAFSGSALRNEFYVYQLGIFAAFKALKNVRLVFSDLTEKTGQKIPASSIRCINLQGRDWLGKAFTKEVDIKKGHVQALWIGVDIMKDVSPGLYTGTVTVLAHGIGARLIDVHISVGDGIIADRGYDELFRMARLNWLDSDIGLDDSVFKPYIPVELNRQIVKVLGRTLRFNKYGLPDKITSYFTGSNDSINGIPRDIIAAPVQLVTLQHGEKLKWKSGGPQITEKKEGAVSWRTTEERPDAQMIIRAKMECDGYINYQVDFKAREAMTVDDIQLLIPYAKPVATYMMGLGFKGGLRPERWDWRWNKERANNMVWIGDVNAGLQCKLKNEFPDWTLYNFDKTGTYKDWSNEGLGGCSLSEQGNSFLFKAFTGKKVLRAGQVLHLNFGLLITPLKLLDNNHWSERYFQSDPPVDNWLTKAVEKGANVMNIHQGNILNPYINYPFIATDTLKNFIAAARSKGIRCKIYYTVRELSNHTPELWALRSLGNEIFTPGMGSQLADQFADDGTGGNLYSTGGSWLTEHLRTNYDAAWHSPVQGGGWDMAIRTQGLSRWHNYYLEGLRWLVKNVGIRGIYLDGVGYDREIMKRVRKVLDRSADSCLIDFHSGNNFQPAYGLNSTANEYMELFPCINSLWLGEMFNYNENPDYWLVEMSGIPFGLYGEMLNGCGNAWRGMVYGVTSRLGWGGCDPSALWQLWDQFGIKKAKMIGYWDPFLPVKCNSKEVKVTVYRRSDKILIAYASWATQDIHIKLDINWKSVNLNATQVGIRAPSIRDFQEAHFYNNLDDVVVPAGKGGIIIIQKKVAD</sequence>
<gene>
    <name evidence="3" type="ORF">FW778_22635</name>
</gene>